<accession>A0A9P6MW24</accession>
<dbReference type="Proteomes" id="UP000703661">
    <property type="component" value="Unassembled WGS sequence"/>
</dbReference>
<feature type="region of interest" description="Disordered" evidence="2">
    <location>
        <begin position="350"/>
        <end position="373"/>
    </location>
</feature>
<evidence type="ECO:0000256" key="1">
    <source>
        <dbReference type="SAM" id="Coils"/>
    </source>
</evidence>
<dbReference type="EMBL" id="JAAAID010000590">
    <property type="protein sequence ID" value="KAG0015833.1"/>
    <property type="molecule type" value="Genomic_DNA"/>
</dbReference>
<reference evidence="3" key="1">
    <citation type="journal article" date="2020" name="Fungal Divers.">
        <title>Resolving the Mortierellaceae phylogeny through synthesis of multi-gene phylogenetics and phylogenomics.</title>
        <authorList>
            <person name="Vandepol N."/>
            <person name="Liber J."/>
            <person name="Desiro A."/>
            <person name="Na H."/>
            <person name="Kennedy M."/>
            <person name="Barry K."/>
            <person name="Grigoriev I.V."/>
            <person name="Miller A.N."/>
            <person name="O'Donnell K."/>
            <person name="Stajich J.E."/>
            <person name="Bonito G."/>
        </authorList>
    </citation>
    <scope>NUCLEOTIDE SEQUENCE</scope>
    <source>
        <strain evidence="3">NRRL 2769</strain>
    </source>
</reference>
<protein>
    <submittedName>
        <fullName evidence="3">Uncharacterized protein</fullName>
    </submittedName>
</protein>
<proteinExistence type="predicted"/>
<dbReference type="AlphaFoldDB" id="A0A9P6MW24"/>
<keyword evidence="1" id="KW-0175">Coiled coil</keyword>
<feature type="compositionally biased region" description="Polar residues" evidence="2">
    <location>
        <begin position="356"/>
        <end position="372"/>
    </location>
</feature>
<feature type="compositionally biased region" description="Polar residues" evidence="2">
    <location>
        <begin position="131"/>
        <end position="142"/>
    </location>
</feature>
<dbReference type="SUPFAM" id="SSF52058">
    <property type="entry name" value="L domain-like"/>
    <property type="match status" value="1"/>
</dbReference>
<evidence type="ECO:0000256" key="2">
    <source>
        <dbReference type="SAM" id="MobiDB-lite"/>
    </source>
</evidence>
<gene>
    <name evidence="3" type="ORF">BGZ80_009610</name>
</gene>
<sequence length="1013" mass="113374">MNSHQLRNSPLEFQQDSEGKYYCLLNNVQDIQDIFPGETRFRINGTLILTSSDGNENGNESKKIKYYPDNMDGAVTALNHSTLGPPDSNTQGQVNGIPSQCQCQAQNLIPGPSFAPSPPMSPPLGMLSSPTNMSQVTSSSQVPYPPPSISSALTRSNSIGTESRIIQQQVANIAINQSEVNQQILRSLAEAKERDLEVSRQLVEIKEREIELLKKQVESEETQKRMFQKQLESEERQRKILEEQLKHKEMLQQANDRMVILRQGIDAVLMQNYELHEYPIPRRFVILPEKFARKAIRNLEDSWDGADNPITTDDGEDREGFMNMIKNCDPRNLLKEKFRLYFLCECGEHSSAEPGTENSSACTSTQPTTNTKNEVHLAKHDGYQLSRPTHFLKQYGPYVLGMLRFLSFCLDAARFVAPAVGIAGEGVKKVADSVKSASEHALDAINISISFLETKLGGEIAIDALNGDSSGEGIFKDLAALEGADLRQLETFLRNKDKDKILGNLYRTATSEGHVKWVCLEHFKQSYRENAVETLMNTIKVNYGIYDKQLKKITLVLSSSMATKDFMKQLTTYSFAADELDLTLDFGFSSADLATISRNLAQSNVRILKLNLKDTEGPSRLDIKLPGKSKYYPLLELMSNRKLQHLTLTGMDYFGSRTPGLPKNREHSKIRSFHHLNSIRTKDIPRLVNILSCCTNLVDLRLGSHTLSMYQPKLGRAIGALSKLEVLHLIGLDNENEGNTKTHTEVDGNQYENGILSELVGGEVKLRELVVTGDLVCKEDLDKAMHAFENTLETLVIESHLTWVGLCSKRFKHKCSFPKLTHLHAPVKEMKETLHKLQSTLGLNLMHLGVIQNDAVLKEIANLTALRSVSIHNINASDLLPLWMSFPENGGSLQIDSLSLRLVGGCEGSHFNQMAVSLRRLWLEGIDQRLLEGLLKKLIFSNLNILAVIDCDFPNEVKQALIARQSDFSEDLEIHLGEKDEKRFQDGDDNISVSIHKPSVESESASNGIYGIN</sequence>
<evidence type="ECO:0000313" key="3">
    <source>
        <dbReference type="EMBL" id="KAG0015833.1"/>
    </source>
</evidence>
<organism evidence="3 4">
    <name type="scientific">Entomortierella chlamydospora</name>
    <dbReference type="NCBI Taxonomy" id="101097"/>
    <lineage>
        <taxon>Eukaryota</taxon>
        <taxon>Fungi</taxon>
        <taxon>Fungi incertae sedis</taxon>
        <taxon>Mucoromycota</taxon>
        <taxon>Mortierellomycotina</taxon>
        <taxon>Mortierellomycetes</taxon>
        <taxon>Mortierellales</taxon>
        <taxon>Mortierellaceae</taxon>
        <taxon>Entomortierella</taxon>
    </lineage>
</organism>
<evidence type="ECO:0000313" key="4">
    <source>
        <dbReference type="Proteomes" id="UP000703661"/>
    </source>
</evidence>
<comment type="caution">
    <text evidence="3">The sequence shown here is derived from an EMBL/GenBank/DDBJ whole genome shotgun (WGS) entry which is preliminary data.</text>
</comment>
<name>A0A9P6MW24_9FUNG</name>
<feature type="region of interest" description="Disordered" evidence="2">
    <location>
        <begin position="107"/>
        <end position="154"/>
    </location>
</feature>
<keyword evidence="4" id="KW-1185">Reference proteome</keyword>
<feature type="coiled-coil region" evidence="1">
    <location>
        <begin position="189"/>
        <end position="251"/>
    </location>
</feature>
<feature type="compositionally biased region" description="Pro residues" evidence="2">
    <location>
        <begin position="113"/>
        <end position="122"/>
    </location>
</feature>